<organism evidence="2">
    <name type="scientific">Arabidopsis lyrata subsp. lyrata</name>
    <name type="common">Lyre-leaved rock-cress</name>
    <dbReference type="NCBI Taxonomy" id="81972"/>
    <lineage>
        <taxon>Eukaryota</taxon>
        <taxon>Viridiplantae</taxon>
        <taxon>Streptophyta</taxon>
        <taxon>Embryophyta</taxon>
        <taxon>Tracheophyta</taxon>
        <taxon>Spermatophyta</taxon>
        <taxon>Magnoliopsida</taxon>
        <taxon>eudicotyledons</taxon>
        <taxon>Gunneridae</taxon>
        <taxon>Pentapetalae</taxon>
        <taxon>rosids</taxon>
        <taxon>malvids</taxon>
        <taxon>Brassicales</taxon>
        <taxon>Brassicaceae</taxon>
        <taxon>Camelineae</taxon>
        <taxon>Arabidopsis</taxon>
    </lineage>
</organism>
<name>D7L4C9_ARALL</name>
<evidence type="ECO:0000313" key="2">
    <source>
        <dbReference type="Proteomes" id="UP000008694"/>
    </source>
</evidence>
<accession>D7L4C9</accession>
<evidence type="ECO:0000313" key="1">
    <source>
        <dbReference type="EMBL" id="EFH62225.1"/>
    </source>
</evidence>
<dbReference type="HOGENOM" id="CLU_3071419_0_0_1"/>
<dbReference type="Gramene" id="scaffold_303733.1">
    <property type="protein sequence ID" value="scaffold_303733.1"/>
    <property type="gene ID" value="scaffold_303733.1"/>
</dbReference>
<dbReference type="AlphaFoldDB" id="D7L4C9"/>
<keyword evidence="2" id="KW-1185">Reference proteome</keyword>
<sequence>MEYASKQHKSQVKGNIPRVLMVEVDVELYRILIYLSSLISIQFDTSPFYINNV</sequence>
<proteinExistence type="predicted"/>
<reference evidence="2" key="1">
    <citation type="journal article" date="2011" name="Nat. Genet.">
        <title>The Arabidopsis lyrata genome sequence and the basis of rapid genome size change.</title>
        <authorList>
            <person name="Hu T.T."/>
            <person name="Pattyn P."/>
            <person name="Bakker E.G."/>
            <person name="Cao J."/>
            <person name="Cheng J.-F."/>
            <person name="Clark R.M."/>
            <person name="Fahlgren N."/>
            <person name="Fawcett J.A."/>
            <person name="Grimwood J."/>
            <person name="Gundlach H."/>
            <person name="Haberer G."/>
            <person name="Hollister J.D."/>
            <person name="Ossowski S."/>
            <person name="Ottilar R.P."/>
            <person name="Salamov A.A."/>
            <person name="Schneeberger K."/>
            <person name="Spannagl M."/>
            <person name="Wang X."/>
            <person name="Yang L."/>
            <person name="Nasrallah M.E."/>
            <person name="Bergelson J."/>
            <person name="Carrington J.C."/>
            <person name="Gaut B.S."/>
            <person name="Schmutz J."/>
            <person name="Mayer K.F.X."/>
            <person name="Van de Peer Y."/>
            <person name="Grigoriev I.V."/>
            <person name="Nordborg M."/>
            <person name="Weigel D."/>
            <person name="Guo Y.-L."/>
        </authorList>
    </citation>
    <scope>NUCLEOTIDE SEQUENCE [LARGE SCALE GENOMIC DNA]</scope>
    <source>
        <strain evidence="2">cv. MN47</strain>
    </source>
</reference>
<dbReference type="EMBL" id="GL348715">
    <property type="protein sequence ID" value="EFH62225.1"/>
    <property type="molecule type" value="Genomic_DNA"/>
</dbReference>
<dbReference type="Proteomes" id="UP000008694">
    <property type="component" value="Unassembled WGS sequence"/>
</dbReference>
<gene>
    <name evidence="1" type="ORF">ARALYDRAFT_899763</name>
</gene>
<protein>
    <submittedName>
        <fullName evidence="1">Predicted protein</fullName>
    </submittedName>
</protein>